<dbReference type="EMBL" id="JTDF01000591">
    <property type="protein sequence ID" value="KAF8571318.1"/>
    <property type="molecule type" value="Genomic_DNA"/>
</dbReference>
<feature type="region of interest" description="Disordered" evidence="1">
    <location>
        <begin position="1464"/>
        <end position="1505"/>
    </location>
</feature>
<dbReference type="InterPro" id="IPR045167">
    <property type="entry name" value="Hobbit"/>
</dbReference>
<dbReference type="Proteomes" id="UP000699462">
    <property type="component" value="Unassembled WGS sequence"/>
</dbReference>
<dbReference type="PANTHER" id="PTHR15678">
    <property type="entry name" value="ANTIGEN MLAA-22-RELATED"/>
    <property type="match status" value="1"/>
</dbReference>
<proteinExistence type="predicted"/>
<feature type="region of interest" description="Disordered" evidence="1">
    <location>
        <begin position="92"/>
        <end position="121"/>
    </location>
</feature>
<dbReference type="OrthoDB" id="1562405at2759"/>
<comment type="caution">
    <text evidence="3">The sequence shown here is derived from an EMBL/GenBank/DDBJ whole genome shotgun (WGS) entry which is preliminary data.</text>
</comment>
<feature type="compositionally biased region" description="Polar residues" evidence="1">
    <location>
        <begin position="108"/>
        <end position="121"/>
    </location>
</feature>
<evidence type="ECO:0000259" key="2">
    <source>
        <dbReference type="SMART" id="SM01214"/>
    </source>
</evidence>
<feature type="region of interest" description="Disordered" evidence="1">
    <location>
        <begin position="1742"/>
        <end position="1761"/>
    </location>
</feature>
<evidence type="ECO:0000313" key="3">
    <source>
        <dbReference type="EMBL" id="KAF8571318.1"/>
    </source>
</evidence>
<accession>A0A8T0DVZ0</accession>
<feature type="region of interest" description="Disordered" evidence="1">
    <location>
        <begin position="778"/>
        <end position="844"/>
    </location>
</feature>
<evidence type="ECO:0000256" key="1">
    <source>
        <dbReference type="SAM" id="MobiDB-lite"/>
    </source>
</evidence>
<reference evidence="3 4" key="1">
    <citation type="submission" date="2019-07" db="EMBL/GenBank/DDBJ databases">
        <title>Annotation for the trematode Paragonimus westermani.</title>
        <authorList>
            <person name="Choi Y.-J."/>
        </authorList>
    </citation>
    <scope>NUCLEOTIDE SEQUENCE [LARGE SCALE GENOMIC DNA]</scope>
    <source>
        <strain evidence="3">180907_Pwestermani</strain>
    </source>
</reference>
<sequence>MILESPTYKNVSPQNCPKLLAGVLNFTVRHRPATNQHRRDFVKAEWFTEVNSAIEIAADLCYITFPYGYRFREAYLQFTSFIRFIRGTYSPKSVVSDRPTASARKATSRQPMSSSASAQSILNRSRSQSQVASTFSSPSVRPDPQCVEPTLVLSLHPDYIICLKRFVLEVKDDPFESQLSDNYMVQLSEQINHEQRIATLRSKLSASGLRLTDVDRLACFARLEEQRASEYRTRVLQFKQEFPASNELFSWTLDDVRLRSLTDHAFSSPEQMVEKIHQMDSCSPWPNLTAADFCTLWCRMISLNVDCWRFRLRDYPKPWLEMTDLFLWGHLAGAERLADFKGQHTVKIIPGEPWPEETLVRNGWPLKFYYDLTADLKTVHICYGSNWEPTVAWLSQRWEDVVPRPRDKSPRLGWWDKVRHLLHGRLYIVSESMHWYYSTSLSPYNVTEFFTWQWTQSTVCWETGQFRLEGDLDIMYQTASKYDGICHLMHLPGIDMSIMLEWLSFGNPFDHHSVRPCDFERLAELGIVEHDSYQYFRGNRLALQITCTVCSTSTPAMQQPWGLFYTSVLKFADKLRMCLNKIARPIRRGSAFTGRSVRKPLFGRLLQWMDFTFSLPELELNYWVSYANRTGVHLTTGPIRLMAELRHSIERESKVLLDSNRISSGQLQSYVMIPPCGPVQHIGGLVRRPTVTWSVVRLSASLHDSRIRLKHHANLPGQVVQMLLKSTTLMPTDCGTNHNNNNNCICPPNHTTEVSDPAEDFIMVPLVRYEQVSPTALSPGGTVRVHISGRKGNSVLRASKRGKGRKDSSDVTRRTPETISKSQLVADPDRDVQSAVDQPTHESLTPTHRLVVNDLKLRWTEHNRNLVFTLMNTYQHAQSLKRNLSARAMHALRLRPTAGAAGSDRIWSTGNSNRGLLGDGASSTSNIRSHSGTYQYDAVPSADLSVVDLSETLRPHSGSVRAVKSCVSLQHTEDGLTTGSTAQNEVHSVGASGASAMSGDLNQIPMLTQLLEEVDTARFYAYCEQEPKQTDVIGQLHGLTICSESPVFARNWHVELVNSQLLLKTDERAGYVLVTAARAILDALAHPPIWKDAQLLNKSSLVGHLECMQYYATVGQVDPGQPDQWLSTADVTDWAHFYPDADEDALSGRPEVVGCGRSAGGVVSACPINSSSYLRSNSVVSHTAVGFTDVKSPRSAGIADAIQLQRMIARCSCEVFYVHYEPVDSRNLPPAHLIPPLPLDETEVVQTPEGADTVTLLHHKLQVCTNSVQYHMIVDIVNDLLLYVEPQRKAQSERNRVAFGLMSESQVRTAILRDQQMLRCLVADQRRLERELWSFVRRTMPTLGVEPGGVTNETLSLPNEHTPYPLENPAPLAYGIDYARRLEAQIAHLKVRIIEQNALLSQRLAHYQQLQVQAQRRHMCVAMNRMFTHATTDDLIASTSSVLKQRRSAEDHSSLSPIALIHSSTSVGQRKSDGSSSKLTDPCSTDLGSESANRSKKSSMMKQDSYPAEIVRRSEASLRSLYTISSPVCFEHALWRMTENDGQIGLADVELRGFLYVKTNRQDDSGSHWLELGWIHVDSLGPKSFFKEVLVPDVGCGQYAGGPILRISCSQLAPVGGISVKEAMEISVAPMALQVSKQFYRLMMPYFFPEKPEGQGLSEARVNASLGDGVTSDRMQCLTLDTADLNMGNAPSGRVDSLVACPAFDPVTMLRATDWTKRSLYQAPNLIRNIYRGHINRLGSTLGPTASASSSHPASDSVHGPLLDASESNSCNLTVEAALTGQTSCSVDVERNELTGSSGLENCGMISNLAGTFSQQSFAKRECPSFENGLLPSFPSTLVSWPPSVGSIHPDNLPQSVTSWSLQNGLKDPCSSSRTLDPVDVMRERARRNNVFLYIKIPGFPICLSYKGEKQKNLTDVTRFQLNIPTLEYHNCVWTWLDFAMEVKTRIRKQLVREVIKKKFTPRRRLPFVSLTRSLSARTQVDSTAEPSHNTLTTMFDTARIPDAPSSTVQEERARKEVEMLLGRHAQLQPRPPGRWHRFRHHR</sequence>
<organism evidence="3 4">
    <name type="scientific">Paragonimus westermani</name>
    <dbReference type="NCBI Taxonomy" id="34504"/>
    <lineage>
        <taxon>Eukaryota</taxon>
        <taxon>Metazoa</taxon>
        <taxon>Spiralia</taxon>
        <taxon>Lophotrochozoa</taxon>
        <taxon>Platyhelminthes</taxon>
        <taxon>Trematoda</taxon>
        <taxon>Digenea</taxon>
        <taxon>Plagiorchiida</taxon>
        <taxon>Troglotremata</taxon>
        <taxon>Troglotrematidae</taxon>
        <taxon>Paragonimus</taxon>
    </lineage>
</organism>
<dbReference type="InterPro" id="IPR019441">
    <property type="entry name" value="FMP27/BLTP2/Hobbit_GFWDK_RBG"/>
</dbReference>
<protein>
    <recommendedName>
        <fullName evidence="2">FMP27/BLTP2/Hobbit GFWDK motif-containing RBG unit domain-containing protein</fullName>
    </recommendedName>
</protein>
<name>A0A8T0DVZ0_9TREM</name>
<feature type="compositionally biased region" description="Polar residues" evidence="1">
    <location>
        <begin position="835"/>
        <end position="844"/>
    </location>
</feature>
<dbReference type="Pfam" id="PF10344">
    <property type="entry name" value="Hobbit"/>
    <property type="match status" value="2"/>
</dbReference>
<dbReference type="SMART" id="SM01214">
    <property type="entry name" value="Fmp27_GFWDK"/>
    <property type="match status" value="1"/>
</dbReference>
<feature type="compositionally biased region" description="Polar residues" evidence="1">
    <location>
        <begin position="1464"/>
        <end position="1493"/>
    </location>
</feature>
<dbReference type="PANTHER" id="PTHR15678:SF6">
    <property type="entry name" value="BRIDGE-LIKE LIPID TRANSFER PROTEIN FAMILY MEMBER 2"/>
    <property type="match status" value="1"/>
</dbReference>
<gene>
    <name evidence="3" type="ORF">P879_00748</name>
</gene>
<feature type="domain" description="FMP27/BLTP2/Hobbit GFWDK motif-containing RBG unit" evidence="2">
    <location>
        <begin position="314"/>
        <end position="446"/>
    </location>
</feature>
<keyword evidence="4" id="KW-1185">Reference proteome</keyword>
<evidence type="ECO:0000313" key="4">
    <source>
        <dbReference type="Proteomes" id="UP000699462"/>
    </source>
</evidence>
<feature type="compositionally biased region" description="Low complexity" evidence="1">
    <location>
        <begin position="1746"/>
        <end position="1757"/>
    </location>
</feature>
<feature type="compositionally biased region" description="Basic and acidic residues" evidence="1">
    <location>
        <begin position="805"/>
        <end position="816"/>
    </location>
</feature>